<evidence type="ECO:0000313" key="3">
    <source>
        <dbReference type="Proteomes" id="UP000789831"/>
    </source>
</evidence>
<dbReference type="EMBL" id="CAJVPL010008311">
    <property type="protein sequence ID" value="CAG8673816.1"/>
    <property type="molecule type" value="Genomic_DNA"/>
</dbReference>
<organism evidence="2 3">
    <name type="scientific">Ambispora gerdemannii</name>
    <dbReference type="NCBI Taxonomy" id="144530"/>
    <lineage>
        <taxon>Eukaryota</taxon>
        <taxon>Fungi</taxon>
        <taxon>Fungi incertae sedis</taxon>
        <taxon>Mucoromycota</taxon>
        <taxon>Glomeromycotina</taxon>
        <taxon>Glomeromycetes</taxon>
        <taxon>Archaeosporales</taxon>
        <taxon>Ambisporaceae</taxon>
        <taxon>Ambispora</taxon>
    </lineage>
</organism>
<feature type="compositionally biased region" description="Basic and acidic residues" evidence="1">
    <location>
        <begin position="28"/>
        <end position="42"/>
    </location>
</feature>
<feature type="compositionally biased region" description="Low complexity" evidence="1">
    <location>
        <begin position="1"/>
        <end position="23"/>
    </location>
</feature>
<name>A0A9N9EJ34_9GLOM</name>
<accession>A0A9N9EJ34</accession>
<protein>
    <submittedName>
        <fullName evidence="2">7746_t:CDS:1</fullName>
    </submittedName>
</protein>
<comment type="caution">
    <text evidence="2">The sequence shown here is derived from an EMBL/GenBank/DDBJ whole genome shotgun (WGS) entry which is preliminary data.</text>
</comment>
<dbReference type="AlphaFoldDB" id="A0A9N9EJ34"/>
<reference evidence="2" key="1">
    <citation type="submission" date="2021-06" db="EMBL/GenBank/DDBJ databases">
        <authorList>
            <person name="Kallberg Y."/>
            <person name="Tangrot J."/>
            <person name="Rosling A."/>
        </authorList>
    </citation>
    <scope>NUCLEOTIDE SEQUENCE</scope>
    <source>
        <strain evidence="2">MT106</strain>
    </source>
</reference>
<dbReference type="Proteomes" id="UP000789831">
    <property type="component" value="Unassembled WGS sequence"/>
</dbReference>
<gene>
    <name evidence="2" type="ORF">AGERDE_LOCUS12378</name>
</gene>
<proteinExistence type="predicted"/>
<feature type="region of interest" description="Disordered" evidence="1">
    <location>
        <begin position="1"/>
        <end position="77"/>
    </location>
</feature>
<feature type="non-terminal residue" evidence="2">
    <location>
        <position position="77"/>
    </location>
</feature>
<evidence type="ECO:0000256" key="1">
    <source>
        <dbReference type="SAM" id="MobiDB-lite"/>
    </source>
</evidence>
<keyword evidence="3" id="KW-1185">Reference proteome</keyword>
<sequence>PVNGNVNVIGNVNSNKNAKVSVAGPFSKKRDQEKNDHEESRIRNGRIVAEENNGLNDEVDNFFKSPPETEKQSNQPV</sequence>
<evidence type="ECO:0000313" key="2">
    <source>
        <dbReference type="EMBL" id="CAG8673816.1"/>
    </source>
</evidence>